<feature type="domain" description="SHSP" evidence="5">
    <location>
        <begin position="32"/>
        <end position="144"/>
    </location>
</feature>
<dbReference type="Gene3D" id="2.60.40.790">
    <property type="match status" value="1"/>
</dbReference>
<evidence type="ECO:0000256" key="2">
    <source>
        <dbReference type="PROSITE-ProRule" id="PRU00285"/>
    </source>
</evidence>
<accession>A0A7H1NQU2</accession>
<protein>
    <submittedName>
        <fullName evidence="6">Small heat shock protein IbpB</fullName>
    </submittedName>
</protein>
<sequence>MMMTYDFAPLLRNTIGFDRLMNMVGDVVQQGSTLPSSYPPYNIEKLAEGEYLLTMAVAGFDRQDIDIEVEGNSLTVSGRIDEAPKTGEILHRGIASRAFQRHFTLADHVVVEKAELSKGLLHIGLKQVLPEALKPRKIAVVEGQERKRVIESAGSSSQANAQQASERASEPSSSLQA</sequence>
<dbReference type="InterPro" id="IPR037913">
    <property type="entry name" value="ACD_IbpA/B"/>
</dbReference>
<dbReference type="PANTHER" id="PTHR47062">
    <property type="match status" value="1"/>
</dbReference>
<dbReference type="EMBL" id="CP060244">
    <property type="protein sequence ID" value="QNT78152.1"/>
    <property type="molecule type" value="Genomic_DNA"/>
</dbReference>
<gene>
    <name evidence="6" type="primary">ibpB</name>
    <name evidence="6" type="ORF">JGUZn3_09200</name>
</gene>
<feature type="compositionally biased region" description="Low complexity" evidence="4">
    <location>
        <begin position="151"/>
        <end position="166"/>
    </location>
</feature>
<dbReference type="PANTHER" id="PTHR47062:SF1">
    <property type="entry name" value="SMALL HEAT SHOCK PROTEIN IBPA"/>
    <property type="match status" value="1"/>
</dbReference>
<dbReference type="Pfam" id="PF00011">
    <property type="entry name" value="HSP20"/>
    <property type="match status" value="1"/>
</dbReference>
<dbReference type="SUPFAM" id="SSF49764">
    <property type="entry name" value="HSP20-like chaperones"/>
    <property type="match status" value="1"/>
</dbReference>
<dbReference type="PROSITE" id="PS01031">
    <property type="entry name" value="SHSP"/>
    <property type="match status" value="1"/>
</dbReference>
<evidence type="ECO:0000259" key="5">
    <source>
        <dbReference type="PROSITE" id="PS01031"/>
    </source>
</evidence>
<evidence type="ECO:0000256" key="1">
    <source>
        <dbReference type="ARBA" id="ARBA00023016"/>
    </source>
</evidence>
<dbReference type="KEGG" id="ebla:JGUZn3_09200"/>
<proteinExistence type="inferred from homology"/>
<evidence type="ECO:0000313" key="6">
    <source>
        <dbReference type="EMBL" id="QNT78152.1"/>
    </source>
</evidence>
<dbReference type="InterPro" id="IPR002068">
    <property type="entry name" value="A-crystallin/Hsp20_dom"/>
</dbReference>
<dbReference type="AlphaFoldDB" id="A0A7H1NQU2"/>
<evidence type="ECO:0000256" key="4">
    <source>
        <dbReference type="SAM" id="MobiDB-lite"/>
    </source>
</evidence>
<reference evidence="6 7" key="1">
    <citation type="submission" date="2020-08" db="EMBL/GenBank/DDBJ databases">
        <title>Complete genome sequence of Entomobacter blattae G55GP.</title>
        <authorList>
            <person name="Poehlein A."/>
            <person name="Guzman J."/>
            <person name="Daniel R."/>
            <person name="Vilcinskas A."/>
        </authorList>
    </citation>
    <scope>NUCLEOTIDE SEQUENCE [LARGE SCALE GENOMIC DNA]</scope>
    <source>
        <strain evidence="6 7">G55GP</strain>
    </source>
</reference>
<name>A0A7H1NQU2_9PROT</name>
<feature type="region of interest" description="Disordered" evidence="4">
    <location>
        <begin position="149"/>
        <end position="177"/>
    </location>
</feature>
<keyword evidence="1 6" id="KW-0346">Stress response</keyword>
<keyword evidence="7" id="KW-1185">Reference proteome</keyword>
<dbReference type="InterPro" id="IPR008978">
    <property type="entry name" value="HSP20-like_chaperone"/>
</dbReference>
<organism evidence="6 7">
    <name type="scientific">Entomobacter blattae</name>
    <dbReference type="NCBI Taxonomy" id="2762277"/>
    <lineage>
        <taxon>Bacteria</taxon>
        <taxon>Pseudomonadati</taxon>
        <taxon>Pseudomonadota</taxon>
        <taxon>Alphaproteobacteria</taxon>
        <taxon>Acetobacterales</taxon>
        <taxon>Acetobacteraceae</taxon>
        <taxon>Entomobacter</taxon>
    </lineage>
</organism>
<comment type="similarity">
    <text evidence="2 3">Belongs to the small heat shock protein (HSP20) family.</text>
</comment>
<evidence type="ECO:0000313" key="7">
    <source>
        <dbReference type="Proteomes" id="UP000516349"/>
    </source>
</evidence>
<dbReference type="Proteomes" id="UP000516349">
    <property type="component" value="Chromosome"/>
</dbReference>
<evidence type="ECO:0000256" key="3">
    <source>
        <dbReference type="RuleBase" id="RU003616"/>
    </source>
</evidence>
<dbReference type="CDD" id="cd06470">
    <property type="entry name" value="ACD_IbpA-B_like"/>
    <property type="match status" value="1"/>
</dbReference>
<dbReference type="RefSeq" id="WP_238996901.1">
    <property type="nucleotide sequence ID" value="NZ_CP060244.1"/>
</dbReference>